<dbReference type="STRING" id="551459.SAMN05421796_101497"/>
<reference evidence="4" key="3">
    <citation type="submission" date="2017-01" db="EMBL/GenBank/DDBJ databases">
        <authorList>
            <person name="Varghese N."/>
            <person name="Submissions S."/>
        </authorList>
    </citation>
    <scope>NUCLEOTIDE SEQUENCE [LARGE SCALE GENOMIC DNA]</scope>
    <source>
        <strain evidence="4">DSM 21068</strain>
    </source>
</reference>
<dbReference type="Gene3D" id="3.90.550.10">
    <property type="entry name" value="Spore Coat Polysaccharide Biosynthesis Protein SpsA, Chain A"/>
    <property type="match status" value="1"/>
</dbReference>
<dbReference type="EMBL" id="FTOJ01000001">
    <property type="protein sequence ID" value="SIS60014.1"/>
    <property type="molecule type" value="Genomic_DNA"/>
</dbReference>
<keyword evidence="3" id="KW-0808">Transferase</keyword>
<organism evidence="3 4">
    <name type="scientific">Chryseobacterium piscicola</name>
    <dbReference type="NCBI Taxonomy" id="551459"/>
    <lineage>
        <taxon>Bacteria</taxon>
        <taxon>Pseudomonadati</taxon>
        <taxon>Bacteroidota</taxon>
        <taxon>Flavobacteriia</taxon>
        <taxon>Flavobacteriales</taxon>
        <taxon>Weeksellaceae</taxon>
        <taxon>Chryseobacterium group</taxon>
        <taxon>Chryseobacterium</taxon>
    </lineage>
</organism>
<dbReference type="PANTHER" id="PTHR22916:SF3">
    <property type="entry name" value="UDP-GLCNAC:BETAGAL BETA-1,3-N-ACETYLGLUCOSAMINYLTRANSFERASE-LIKE PROTEIN 1"/>
    <property type="match status" value="1"/>
</dbReference>
<dbReference type="Proteomes" id="UP000238314">
    <property type="component" value="Unassembled WGS sequence"/>
</dbReference>
<dbReference type="Pfam" id="PF00535">
    <property type="entry name" value="Glycos_transf_2"/>
    <property type="match status" value="1"/>
</dbReference>
<name>A0A1N7KEW6_9FLAO</name>
<dbReference type="InterPro" id="IPR029044">
    <property type="entry name" value="Nucleotide-diphossugar_trans"/>
</dbReference>
<dbReference type="PANTHER" id="PTHR22916">
    <property type="entry name" value="GLYCOSYLTRANSFERASE"/>
    <property type="match status" value="1"/>
</dbReference>
<feature type="domain" description="Glycosyltransferase 2-like" evidence="1">
    <location>
        <begin position="8"/>
        <end position="177"/>
    </location>
</feature>
<dbReference type="EMBL" id="MUGO01000003">
    <property type="protein sequence ID" value="PQA96342.1"/>
    <property type="molecule type" value="Genomic_DNA"/>
</dbReference>
<protein>
    <submittedName>
        <fullName evidence="3">Glycosyl transferase family 2</fullName>
    </submittedName>
</protein>
<sequence>MNVIPKVSVVTVTYGQEDFIIETIKGVLGQRFEGSIEYIIVNDNSLDNTDEIIKNYLSRTAIPLNINVRYIRHEKNKGAIPNFFWGIQQARGKYVALCEGDDYWTDPHKLQKQVDFLENNPDYVLCFHDIKILKSDGEMADDFITTLPEQYEERLTLAKKLNYIHTPSVVFRNILKDELNTIEFYKSPIGDYFLYMTLTKYGKMGHIPETMAVYRYGVGVFSSLSALKSTKANLLLFTNLYSFEKDAEIKEIFFEHIQSCIAQIDNEFGKLQFENSKFNEILSSKRYRFLKTTLSYFGITI</sequence>
<evidence type="ECO:0000313" key="2">
    <source>
        <dbReference type="EMBL" id="PQA96342.1"/>
    </source>
</evidence>
<reference evidence="2 5" key="1">
    <citation type="submission" date="2016-11" db="EMBL/GenBank/DDBJ databases">
        <title>Whole genomes of Flavobacteriaceae.</title>
        <authorList>
            <person name="Stine C."/>
            <person name="Li C."/>
            <person name="Tadesse D."/>
        </authorList>
    </citation>
    <scope>NUCLEOTIDE SEQUENCE [LARGE SCALE GENOMIC DNA]</scope>
    <source>
        <strain evidence="2 5">DSM 21068</strain>
    </source>
</reference>
<dbReference type="InterPro" id="IPR001173">
    <property type="entry name" value="Glyco_trans_2-like"/>
</dbReference>
<gene>
    <name evidence="2" type="ORF">B0A70_04285</name>
    <name evidence="3" type="ORF">SAMN05421796_101497</name>
</gene>
<evidence type="ECO:0000313" key="3">
    <source>
        <dbReference type="EMBL" id="SIS60014.1"/>
    </source>
</evidence>
<proteinExistence type="predicted"/>
<keyword evidence="5" id="KW-1185">Reference proteome</keyword>
<dbReference type="OrthoDB" id="199095at2"/>
<evidence type="ECO:0000313" key="4">
    <source>
        <dbReference type="Proteomes" id="UP000186246"/>
    </source>
</evidence>
<accession>A0A1N7KEW6</accession>
<reference evidence="3" key="2">
    <citation type="submission" date="2017-01" db="EMBL/GenBank/DDBJ databases">
        <authorList>
            <person name="Mah S.A."/>
            <person name="Swanson W.J."/>
            <person name="Moy G.W."/>
            <person name="Vacquier V.D."/>
        </authorList>
    </citation>
    <scope>NUCLEOTIDE SEQUENCE [LARGE SCALE GENOMIC DNA]</scope>
    <source>
        <strain evidence="3">DSM 21068</strain>
    </source>
</reference>
<evidence type="ECO:0000313" key="5">
    <source>
        <dbReference type="Proteomes" id="UP000238314"/>
    </source>
</evidence>
<evidence type="ECO:0000259" key="1">
    <source>
        <dbReference type="Pfam" id="PF00535"/>
    </source>
</evidence>
<dbReference type="GO" id="GO:0016758">
    <property type="term" value="F:hexosyltransferase activity"/>
    <property type="evidence" value="ECO:0007669"/>
    <property type="project" value="UniProtKB-ARBA"/>
</dbReference>
<dbReference type="AlphaFoldDB" id="A0A1N7KEW6"/>
<dbReference type="RefSeq" id="WP_076449442.1">
    <property type="nucleotide sequence ID" value="NZ_FTOJ01000001.1"/>
</dbReference>
<dbReference type="SUPFAM" id="SSF53448">
    <property type="entry name" value="Nucleotide-diphospho-sugar transferases"/>
    <property type="match status" value="1"/>
</dbReference>
<dbReference type="Proteomes" id="UP000186246">
    <property type="component" value="Unassembled WGS sequence"/>
</dbReference>